<organism evidence="2 3">
    <name type="scientific">Ascoidea rubescens DSM 1968</name>
    <dbReference type="NCBI Taxonomy" id="1344418"/>
    <lineage>
        <taxon>Eukaryota</taxon>
        <taxon>Fungi</taxon>
        <taxon>Dikarya</taxon>
        <taxon>Ascomycota</taxon>
        <taxon>Saccharomycotina</taxon>
        <taxon>Saccharomycetes</taxon>
        <taxon>Ascoideaceae</taxon>
        <taxon>Ascoidea</taxon>
    </lineage>
</organism>
<evidence type="ECO:0000313" key="3">
    <source>
        <dbReference type="Proteomes" id="UP000095038"/>
    </source>
</evidence>
<evidence type="ECO:0000313" key="2">
    <source>
        <dbReference type="EMBL" id="ODV62210.1"/>
    </source>
</evidence>
<name>A0A1D2VKS8_9ASCO</name>
<dbReference type="GeneID" id="30965254"/>
<sequence>MIFEIKFFLIVQCLILKNLFANPISILPESKQVNGTIQNNELNFTKIESNVINYFISQEIQSNSTDLIQFINPSNDDSKNLIKTQLDTGPITTEDFLKNLATLSAFFATTFTSTHIAIDKCIKASVQLTLTAGLYSHSIYGCGLASLATACLFPGLLINSYYFMGKTRRYYNDYNNPNYDDNDDYISYYDDDYSFKRLNMNRLFLQFDHQLGTNFSNSIKPSKPKISNKEITTNSFSITDKLFGDFNHYSTKQNFHNEFEVELSVSRVKNNKLEFSTTITPLQTKNNGLSSFLKIVGNKNKKNKSIPQESNWSYRVKFTIDKINDENHTNRHISFRKTVSKIILGAYEILKTRNISKVGLSYMKKFKDSADFDVSIVYELKQVS</sequence>
<accession>A0A1D2VKS8</accession>
<dbReference type="RefSeq" id="XP_020048517.1">
    <property type="nucleotide sequence ID" value="XM_020191618.1"/>
</dbReference>
<feature type="chain" id="PRO_5008910511" evidence="1">
    <location>
        <begin position="22"/>
        <end position="384"/>
    </location>
</feature>
<keyword evidence="1" id="KW-0732">Signal</keyword>
<gene>
    <name evidence="2" type="ORF">ASCRUDRAFT_69034</name>
</gene>
<dbReference type="Proteomes" id="UP000095038">
    <property type="component" value="Unassembled WGS sequence"/>
</dbReference>
<feature type="signal peptide" evidence="1">
    <location>
        <begin position="1"/>
        <end position="21"/>
    </location>
</feature>
<reference evidence="3" key="1">
    <citation type="submission" date="2016-05" db="EMBL/GenBank/DDBJ databases">
        <title>Comparative genomics of biotechnologically important yeasts.</title>
        <authorList>
            <consortium name="DOE Joint Genome Institute"/>
            <person name="Riley R."/>
            <person name="Haridas S."/>
            <person name="Wolfe K.H."/>
            <person name="Lopes M.R."/>
            <person name="Hittinger C.T."/>
            <person name="Goker M."/>
            <person name="Salamov A."/>
            <person name="Wisecaver J."/>
            <person name="Long T.M."/>
            <person name="Aerts A.L."/>
            <person name="Barry K."/>
            <person name="Choi C."/>
            <person name="Clum A."/>
            <person name="Coughlan A.Y."/>
            <person name="Deshpande S."/>
            <person name="Douglass A.P."/>
            <person name="Hanson S.J."/>
            <person name="Klenk H.-P."/>
            <person name="Labutti K."/>
            <person name="Lapidus A."/>
            <person name="Lindquist E."/>
            <person name="Lipzen A."/>
            <person name="Meier-Kolthoff J.P."/>
            <person name="Ohm R.A."/>
            <person name="Otillar R.P."/>
            <person name="Pangilinan J."/>
            <person name="Peng Y."/>
            <person name="Rokas A."/>
            <person name="Rosa C.A."/>
            <person name="Scheuner C."/>
            <person name="Sibirny A.A."/>
            <person name="Slot J.C."/>
            <person name="Stielow J.B."/>
            <person name="Sun H."/>
            <person name="Kurtzman C.P."/>
            <person name="Blackwell M."/>
            <person name="Grigoriev I.V."/>
            <person name="Jeffries T.W."/>
        </authorList>
    </citation>
    <scope>NUCLEOTIDE SEQUENCE [LARGE SCALE GENOMIC DNA]</scope>
    <source>
        <strain evidence="3">DSM 1968</strain>
    </source>
</reference>
<dbReference type="EMBL" id="KV454477">
    <property type="protein sequence ID" value="ODV62210.1"/>
    <property type="molecule type" value="Genomic_DNA"/>
</dbReference>
<dbReference type="InParanoid" id="A0A1D2VKS8"/>
<proteinExistence type="predicted"/>
<dbReference type="AlphaFoldDB" id="A0A1D2VKS8"/>
<evidence type="ECO:0000256" key="1">
    <source>
        <dbReference type="SAM" id="SignalP"/>
    </source>
</evidence>
<protein>
    <submittedName>
        <fullName evidence="2">Uncharacterized protein</fullName>
    </submittedName>
</protein>
<keyword evidence="3" id="KW-1185">Reference proteome</keyword>